<comment type="caution">
    <text evidence="1">The sequence shown here is derived from an EMBL/GenBank/DDBJ whole genome shotgun (WGS) entry which is preliminary data.</text>
</comment>
<keyword evidence="2" id="KW-1185">Reference proteome</keyword>
<proteinExistence type="predicted"/>
<protein>
    <submittedName>
        <fullName evidence="1">Uncharacterized protein</fullName>
    </submittedName>
</protein>
<name>A0A5A8CLV1_CAFRO</name>
<reference evidence="1 2" key="1">
    <citation type="submission" date="2019-07" db="EMBL/GenBank/DDBJ databases">
        <title>Genomes of Cafeteria roenbergensis.</title>
        <authorList>
            <person name="Fischer M.G."/>
            <person name="Hackl T."/>
            <person name="Roman M."/>
        </authorList>
    </citation>
    <scope>NUCLEOTIDE SEQUENCE [LARGE SCALE GENOMIC DNA]</scope>
    <source>
        <strain evidence="1 2">BVI</strain>
    </source>
</reference>
<accession>A0A5A8CLV1</accession>
<organism evidence="1 2">
    <name type="scientific">Cafeteria roenbergensis</name>
    <name type="common">Marine flagellate</name>
    <dbReference type="NCBI Taxonomy" id="33653"/>
    <lineage>
        <taxon>Eukaryota</taxon>
        <taxon>Sar</taxon>
        <taxon>Stramenopiles</taxon>
        <taxon>Bigyra</taxon>
        <taxon>Opalozoa</taxon>
        <taxon>Bicosoecida</taxon>
        <taxon>Cafeteriaceae</taxon>
        <taxon>Cafeteria</taxon>
    </lineage>
</organism>
<evidence type="ECO:0000313" key="2">
    <source>
        <dbReference type="Proteomes" id="UP000323011"/>
    </source>
</evidence>
<gene>
    <name evidence="1" type="ORF">FNF29_02638</name>
</gene>
<evidence type="ECO:0000313" key="1">
    <source>
        <dbReference type="EMBL" id="KAA0154015.1"/>
    </source>
</evidence>
<sequence length="204" mass="21132">MAATTVGGSAPCSDTWRSTNELISSNGEMLAPSDSVRETLARKANFVAQNVSPMLESLVQLVVAHGCRSEAGVLDDDALLRLLHSRCGEPLRDSDFAGETDAEDGTEDAAEAAAEGDAAGAGGLCAALASGMPGVDEGVTGRGMGELMPRLVEAFLVKCAAEEPEDVAAWAKAFFAGCQEAASKGELDAFLRFEFRPHADPARG</sequence>
<dbReference type="AlphaFoldDB" id="A0A5A8CLV1"/>
<dbReference type="EMBL" id="VLTN01000013">
    <property type="protein sequence ID" value="KAA0154015.1"/>
    <property type="molecule type" value="Genomic_DNA"/>
</dbReference>
<dbReference type="Proteomes" id="UP000323011">
    <property type="component" value="Unassembled WGS sequence"/>
</dbReference>